<proteinExistence type="predicted"/>
<evidence type="ECO:0000256" key="2">
    <source>
        <dbReference type="ARBA" id="ARBA00022692"/>
    </source>
</evidence>
<feature type="compositionally biased region" description="Polar residues" evidence="5">
    <location>
        <begin position="111"/>
        <end position="120"/>
    </location>
</feature>
<name>A0A6P9A2X4_THRPL</name>
<evidence type="ECO:0000256" key="5">
    <source>
        <dbReference type="SAM" id="MobiDB-lite"/>
    </source>
</evidence>
<reference evidence="8" key="1">
    <citation type="submission" date="2025-08" db="UniProtKB">
        <authorList>
            <consortium name="RefSeq"/>
        </authorList>
    </citation>
    <scope>IDENTIFICATION</scope>
    <source>
        <tissue evidence="8">Total insect</tissue>
    </source>
</reference>
<dbReference type="InterPro" id="IPR038599">
    <property type="entry name" value="LAP1C-like_C_sf"/>
</dbReference>
<evidence type="ECO:0000256" key="6">
    <source>
        <dbReference type="SAM" id="Phobius"/>
    </source>
</evidence>
<gene>
    <name evidence="8" type="primary">LOC117651587</name>
</gene>
<dbReference type="FunCoup" id="A0A6P9A2X4">
    <property type="interactions" value="19"/>
</dbReference>
<sequence>MSSGSSDGNGSLRRSKRNQKMEPEYEPFDNPELTLKKATPKRVTPKTATLKKHDRGTARVGSDLNGHTKRKQELESERHMRRHISPLIGFEHLDNQANGQTDTPKIRDGSIENTYTSSKRPFTESETLRNNRQTRSSNSKPNLIAFLTPVFLLSLYVLICMFSKGDTSHNLKSLFPQQSDRLWGFVSHGMDDSNPFVLLLVHSGQPELANCLGRHIAKKVVWGRTKQSTDPIIVEGRNEHSNLLLTLKPQMEKHHALVLQNIEYLDGDVANKLHFILDTYEPWIPGGVYVLTLHVPNIKDNLSESFSTIRTFLQKKWRLNDDVLDPLIARICNFEYVVKNDLNPCK</sequence>
<dbReference type="AlphaFoldDB" id="A0A6P9A2X4"/>
<accession>A0A6P9A2X4</accession>
<dbReference type="RefSeq" id="XP_034251619.1">
    <property type="nucleotide sequence ID" value="XM_034395728.1"/>
</dbReference>
<feature type="compositionally biased region" description="Polar residues" evidence="5">
    <location>
        <begin position="130"/>
        <end position="139"/>
    </location>
</feature>
<feature type="compositionally biased region" description="Basic residues" evidence="5">
    <location>
        <begin position="38"/>
        <end position="54"/>
    </location>
</feature>
<feature type="transmembrane region" description="Helical" evidence="6">
    <location>
        <begin position="143"/>
        <end position="162"/>
    </location>
</feature>
<dbReference type="InParanoid" id="A0A6P9A2X4"/>
<evidence type="ECO:0000256" key="1">
    <source>
        <dbReference type="ARBA" id="ARBA00004370"/>
    </source>
</evidence>
<keyword evidence="7" id="KW-1185">Reference proteome</keyword>
<dbReference type="Proteomes" id="UP000515158">
    <property type="component" value="Unplaced"/>
</dbReference>
<comment type="subcellular location">
    <subcellularLocation>
        <location evidence="1">Membrane</location>
    </subcellularLocation>
</comment>
<organism evidence="8">
    <name type="scientific">Thrips palmi</name>
    <name type="common">Melon thrips</name>
    <dbReference type="NCBI Taxonomy" id="161013"/>
    <lineage>
        <taxon>Eukaryota</taxon>
        <taxon>Metazoa</taxon>
        <taxon>Ecdysozoa</taxon>
        <taxon>Arthropoda</taxon>
        <taxon>Hexapoda</taxon>
        <taxon>Insecta</taxon>
        <taxon>Pterygota</taxon>
        <taxon>Neoptera</taxon>
        <taxon>Paraneoptera</taxon>
        <taxon>Thysanoptera</taxon>
        <taxon>Terebrantia</taxon>
        <taxon>Thripoidea</taxon>
        <taxon>Thripidae</taxon>
        <taxon>Thrips</taxon>
    </lineage>
</organism>
<feature type="region of interest" description="Disordered" evidence="5">
    <location>
        <begin position="1"/>
        <end position="79"/>
    </location>
</feature>
<keyword evidence="3 6" id="KW-1133">Transmembrane helix</keyword>
<dbReference type="OrthoDB" id="6258998at2759"/>
<dbReference type="Gene3D" id="3.40.50.12190">
    <property type="match status" value="1"/>
</dbReference>
<evidence type="ECO:0000256" key="4">
    <source>
        <dbReference type="ARBA" id="ARBA00023136"/>
    </source>
</evidence>
<dbReference type="GeneID" id="117651587"/>
<dbReference type="GO" id="GO:0016020">
    <property type="term" value="C:membrane"/>
    <property type="evidence" value="ECO:0007669"/>
    <property type="project" value="UniProtKB-SubCell"/>
</dbReference>
<evidence type="ECO:0000313" key="8">
    <source>
        <dbReference type="RefSeq" id="XP_034251619.1"/>
    </source>
</evidence>
<evidence type="ECO:0000256" key="3">
    <source>
        <dbReference type="ARBA" id="ARBA00022989"/>
    </source>
</evidence>
<protein>
    <submittedName>
        <fullName evidence="8">Uncharacterized protein LOC117651587</fullName>
    </submittedName>
</protein>
<feature type="region of interest" description="Disordered" evidence="5">
    <location>
        <begin position="94"/>
        <end position="139"/>
    </location>
</feature>
<keyword evidence="4 6" id="KW-0472">Membrane</keyword>
<evidence type="ECO:0000313" key="7">
    <source>
        <dbReference type="Proteomes" id="UP000515158"/>
    </source>
</evidence>
<dbReference type="KEGG" id="tpal:117651587"/>
<keyword evidence="2 6" id="KW-0812">Transmembrane</keyword>